<feature type="signal peptide" evidence="2">
    <location>
        <begin position="1"/>
        <end position="18"/>
    </location>
</feature>
<reference evidence="4 5" key="1">
    <citation type="submission" date="2013-03" db="EMBL/GenBank/DDBJ databases">
        <title>The Genome Sequence of Phialophora europaea CBS 101466.</title>
        <authorList>
            <consortium name="The Broad Institute Genomics Platform"/>
            <person name="Cuomo C."/>
            <person name="de Hoog S."/>
            <person name="Gorbushina A."/>
            <person name="Walker B."/>
            <person name="Young S.K."/>
            <person name="Zeng Q."/>
            <person name="Gargeya S."/>
            <person name="Fitzgerald M."/>
            <person name="Haas B."/>
            <person name="Abouelleil A."/>
            <person name="Allen A.W."/>
            <person name="Alvarado L."/>
            <person name="Arachchi H.M."/>
            <person name="Berlin A.M."/>
            <person name="Chapman S.B."/>
            <person name="Gainer-Dewar J."/>
            <person name="Goldberg J."/>
            <person name="Griggs A."/>
            <person name="Gujja S."/>
            <person name="Hansen M."/>
            <person name="Howarth C."/>
            <person name="Imamovic A."/>
            <person name="Ireland A."/>
            <person name="Larimer J."/>
            <person name="McCowan C."/>
            <person name="Murphy C."/>
            <person name="Pearson M."/>
            <person name="Poon T.W."/>
            <person name="Priest M."/>
            <person name="Roberts A."/>
            <person name="Saif S."/>
            <person name="Shea T."/>
            <person name="Sisk P."/>
            <person name="Sykes S."/>
            <person name="Wortman J."/>
            <person name="Nusbaum C."/>
            <person name="Birren B."/>
        </authorList>
    </citation>
    <scope>NUCLEOTIDE SEQUENCE [LARGE SCALE GENOMIC DNA]</scope>
    <source>
        <strain evidence="4 5">CBS 101466</strain>
    </source>
</reference>
<name>W2RJN4_CYPE1</name>
<keyword evidence="5" id="KW-1185">Reference proteome</keyword>
<dbReference type="AlphaFoldDB" id="W2RJN4"/>
<dbReference type="SUPFAM" id="SSF55797">
    <property type="entry name" value="PR-1-like"/>
    <property type="match status" value="1"/>
</dbReference>
<dbReference type="Gene3D" id="3.40.33.10">
    <property type="entry name" value="CAP"/>
    <property type="match status" value="1"/>
</dbReference>
<dbReference type="Proteomes" id="UP000030752">
    <property type="component" value="Unassembled WGS sequence"/>
</dbReference>
<evidence type="ECO:0000313" key="5">
    <source>
        <dbReference type="Proteomes" id="UP000030752"/>
    </source>
</evidence>
<evidence type="ECO:0000256" key="1">
    <source>
        <dbReference type="SAM" id="MobiDB-lite"/>
    </source>
</evidence>
<dbReference type="InterPro" id="IPR001283">
    <property type="entry name" value="CRISP-related"/>
</dbReference>
<dbReference type="GO" id="GO:0005576">
    <property type="term" value="C:extracellular region"/>
    <property type="evidence" value="ECO:0007669"/>
    <property type="project" value="InterPro"/>
</dbReference>
<dbReference type="PROSITE" id="PS01009">
    <property type="entry name" value="CRISP_1"/>
    <property type="match status" value="1"/>
</dbReference>
<dbReference type="PRINTS" id="PR00837">
    <property type="entry name" value="V5TPXLIKE"/>
</dbReference>
<dbReference type="VEuPathDB" id="FungiDB:HMPREF1541_08985"/>
<feature type="chain" id="PRO_5004823756" description="SCP domain-containing protein" evidence="2">
    <location>
        <begin position="19"/>
        <end position="242"/>
    </location>
</feature>
<dbReference type="RefSeq" id="XP_008721525.1">
    <property type="nucleotide sequence ID" value="XM_008723303.1"/>
</dbReference>
<accession>W2RJN4</accession>
<dbReference type="CDD" id="cd05380">
    <property type="entry name" value="CAP_euk"/>
    <property type="match status" value="1"/>
</dbReference>
<dbReference type="PANTHER" id="PTHR10334">
    <property type="entry name" value="CYSTEINE-RICH SECRETORY PROTEIN-RELATED"/>
    <property type="match status" value="1"/>
</dbReference>
<dbReference type="InterPro" id="IPR018244">
    <property type="entry name" value="Allrgn_V5/Tpx1_CS"/>
</dbReference>
<keyword evidence="2" id="KW-0732">Signal</keyword>
<proteinExistence type="predicted"/>
<feature type="region of interest" description="Disordered" evidence="1">
    <location>
        <begin position="55"/>
        <end position="77"/>
    </location>
</feature>
<sequence length="242" mass="26173">MKFAIFLIISSAIIGVLTNSFNERAIKTDMVAENVYTTVFTTLFAEPTAARHDRQAAHSAVATSSKPSESASSDSSYIPSDYAKNMIDAHNSHRRNHSATALTWSDELADIAQKIGESCVYAHDTKTGGGGYGQNIGAGIIPSRGAAMITNYMYNGEFDLYPGYGSEPNMELFEKWGHFSQIVWKNTSQVGCATVHCPGGLANTGNNISPHFTVCNYRPAGNLADLYTDNVLQPNGEDMITL</sequence>
<dbReference type="GeneID" id="19976324"/>
<dbReference type="Pfam" id="PF00188">
    <property type="entry name" value="CAP"/>
    <property type="match status" value="1"/>
</dbReference>
<evidence type="ECO:0000313" key="4">
    <source>
        <dbReference type="EMBL" id="ETN36707.1"/>
    </source>
</evidence>
<feature type="compositionally biased region" description="Low complexity" evidence="1">
    <location>
        <begin position="64"/>
        <end position="77"/>
    </location>
</feature>
<feature type="domain" description="SCP" evidence="3">
    <location>
        <begin position="81"/>
        <end position="225"/>
    </location>
</feature>
<dbReference type="PRINTS" id="PR00838">
    <property type="entry name" value="V5ALLERGEN"/>
</dbReference>
<gene>
    <name evidence="4" type="ORF">HMPREF1541_08985</name>
</gene>
<dbReference type="InterPro" id="IPR014044">
    <property type="entry name" value="CAP_dom"/>
</dbReference>
<evidence type="ECO:0000256" key="2">
    <source>
        <dbReference type="SAM" id="SignalP"/>
    </source>
</evidence>
<dbReference type="EMBL" id="KB822725">
    <property type="protein sequence ID" value="ETN36707.1"/>
    <property type="molecule type" value="Genomic_DNA"/>
</dbReference>
<dbReference type="OrthoDB" id="337038at2759"/>
<evidence type="ECO:0000259" key="3">
    <source>
        <dbReference type="SMART" id="SM00198"/>
    </source>
</evidence>
<dbReference type="HOGENOM" id="CLU_035730_6_1_1"/>
<protein>
    <recommendedName>
        <fullName evidence="3">SCP domain-containing protein</fullName>
    </recommendedName>
</protein>
<dbReference type="InParanoid" id="W2RJN4"/>
<dbReference type="SMART" id="SM00198">
    <property type="entry name" value="SCP"/>
    <property type="match status" value="1"/>
</dbReference>
<dbReference type="STRING" id="1220924.W2RJN4"/>
<dbReference type="InterPro" id="IPR002413">
    <property type="entry name" value="V5_allergen-like"/>
</dbReference>
<organism evidence="4 5">
    <name type="scientific">Cyphellophora europaea (strain CBS 101466)</name>
    <name type="common">Phialophora europaea</name>
    <dbReference type="NCBI Taxonomy" id="1220924"/>
    <lineage>
        <taxon>Eukaryota</taxon>
        <taxon>Fungi</taxon>
        <taxon>Dikarya</taxon>
        <taxon>Ascomycota</taxon>
        <taxon>Pezizomycotina</taxon>
        <taxon>Eurotiomycetes</taxon>
        <taxon>Chaetothyriomycetidae</taxon>
        <taxon>Chaetothyriales</taxon>
        <taxon>Cyphellophoraceae</taxon>
        <taxon>Cyphellophora</taxon>
    </lineage>
</organism>
<dbReference type="eggNOG" id="KOG3017">
    <property type="taxonomic scope" value="Eukaryota"/>
</dbReference>
<dbReference type="InterPro" id="IPR035940">
    <property type="entry name" value="CAP_sf"/>
</dbReference>